<dbReference type="OrthoDB" id="1661054at2759"/>
<organism evidence="1 2">
    <name type="scientific">Artemisia annua</name>
    <name type="common">Sweet wormwood</name>
    <dbReference type="NCBI Taxonomy" id="35608"/>
    <lineage>
        <taxon>Eukaryota</taxon>
        <taxon>Viridiplantae</taxon>
        <taxon>Streptophyta</taxon>
        <taxon>Embryophyta</taxon>
        <taxon>Tracheophyta</taxon>
        <taxon>Spermatophyta</taxon>
        <taxon>Magnoliopsida</taxon>
        <taxon>eudicotyledons</taxon>
        <taxon>Gunneridae</taxon>
        <taxon>Pentapetalae</taxon>
        <taxon>asterids</taxon>
        <taxon>campanulids</taxon>
        <taxon>Asterales</taxon>
        <taxon>Asteraceae</taxon>
        <taxon>Asteroideae</taxon>
        <taxon>Anthemideae</taxon>
        <taxon>Artemisiinae</taxon>
        <taxon>Artemisia</taxon>
    </lineage>
</organism>
<evidence type="ECO:0000313" key="2">
    <source>
        <dbReference type="Proteomes" id="UP000245207"/>
    </source>
</evidence>
<keyword evidence="1" id="KW-0238">DNA-binding</keyword>
<reference evidence="1 2" key="1">
    <citation type="journal article" date="2018" name="Mol. Plant">
        <title>The genome of Artemisia annua provides insight into the evolution of Asteraceae family and artemisinin biosynthesis.</title>
        <authorList>
            <person name="Shen Q."/>
            <person name="Zhang L."/>
            <person name="Liao Z."/>
            <person name="Wang S."/>
            <person name="Yan T."/>
            <person name="Shi P."/>
            <person name="Liu M."/>
            <person name="Fu X."/>
            <person name="Pan Q."/>
            <person name="Wang Y."/>
            <person name="Lv Z."/>
            <person name="Lu X."/>
            <person name="Zhang F."/>
            <person name="Jiang W."/>
            <person name="Ma Y."/>
            <person name="Chen M."/>
            <person name="Hao X."/>
            <person name="Li L."/>
            <person name="Tang Y."/>
            <person name="Lv G."/>
            <person name="Zhou Y."/>
            <person name="Sun X."/>
            <person name="Brodelius P.E."/>
            <person name="Rose J.K.C."/>
            <person name="Tang K."/>
        </authorList>
    </citation>
    <scope>NUCLEOTIDE SEQUENCE [LARGE SCALE GENOMIC DNA]</scope>
    <source>
        <strain evidence="2">cv. Huhao1</strain>
        <tissue evidence="1">Leaf</tissue>
    </source>
</reference>
<gene>
    <name evidence="1" type="ORF">CTI12_AA094700</name>
</gene>
<comment type="caution">
    <text evidence="1">The sequence shown here is derived from an EMBL/GenBank/DDBJ whole genome shotgun (WGS) entry which is preliminary data.</text>
</comment>
<dbReference type="EMBL" id="PKPP01000585">
    <property type="protein sequence ID" value="PWA90953.1"/>
    <property type="molecule type" value="Genomic_DNA"/>
</dbReference>
<dbReference type="AlphaFoldDB" id="A0A2U1PZ42"/>
<evidence type="ECO:0000313" key="1">
    <source>
        <dbReference type="EMBL" id="PWA90953.1"/>
    </source>
</evidence>
<dbReference type="Proteomes" id="UP000245207">
    <property type="component" value="Unassembled WGS sequence"/>
</dbReference>
<dbReference type="GO" id="GO:0003677">
    <property type="term" value="F:DNA binding"/>
    <property type="evidence" value="ECO:0007669"/>
    <property type="project" value="UniProtKB-KW"/>
</dbReference>
<dbReference type="STRING" id="35608.A0A2U1PZ42"/>
<keyword evidence="2" id="KW-1185">Reference proteome</keyword>
<proteinExistence type="predicted"/>
<sequence>MSASGMKESDITKECLRMHNSQQSSSKIPQFYNSYLQNNPVLLHGLMNMGGSSSSVMDGTNNNGGTSSGSLAVEGIWVVLDSPINSNWLLNSGFIQENHEDVTVPPNLMEYPHLSFFVNAVVILDDVGVLLVG</sequence>
<accession>A0A2U1PZ42</accession>
<name>A0A2U1PZ42_ARTAN</name>
<protein>
    <submittedName>
        <fullName evidence="1">Integrase-type DNA-binding superfamily protein</fullName>
    </submittedName>
</protein>